<sequence length="77" mass="8023">MQFQLLSLFALLALAAAVPVTPPIERCTEADEGQICNAGEINGFYVTGTCTEIEFAGQYACIPGGTLGGQQPASNDK</sequence>
<reference evidence="2 3" key="1">
    <citation type="submission" date="2018-05" db="EMBL/GenBank/DDBJ databases">
        <title>Genome sequencing and assembly of the regulated plant pathogen Lachnellula willkommii and related sister species for the development of diagnostic species identification markers.</title>
        <authorList>
            <person name="Giroux E."/>
            <person name="Bilodeau G."/>
        </authorList>
    </citation>
    <scope>NUCLEOTIDE SEQUENCE [LARGE SCALE GENOMIC DNA]</scope>
    <source>
        <strain evidence="2 3">CBS 268.59</strain>
    </source>
</reference>
<keyword evidence="1" id="KW-0732">Signal</keyword>
<comment type="caution">
    <text evidence="2">The sequence shown here is derived from an EMBL/GenBank/DDBJ whole genome shotgun (WGS) entry which is preliminary data.</text>
</comment>
<protein>
    <submittedName>
        <fullName evidence="2">Uncharacterized protein</fullName>
    </submittedName>
</protein>
<name>A0A8T9BZY6_9HELO</name>
<accession>A0A8T9BZY6</accession>
<organism evidence="2 3">
    <name type="scientific">Lachnellula suecica</name>
    <dbReference type="NCBI Taxonomy" id="602035"/>
    <lineage>
        <taxon>Eukaryota</taxon>
        <taxon>Fungi</taxon>
        <taxon>Dikarya</taxon>
        <taxon>Ascomycota</taxon>
        <taxon>Pezizomycotina</taxon>
        <taxon>Leotiomycetes</taxon>
        <taxon>Helotiales</taxon>
        <taxon>Lachnaceae</taxon>
        <taxon>Lachnellula</taxon>
    </lineage>
</organism>
<dbReference type="EMBL" id="QGMK01001182">
    <property type="protein sequence ID" value="TVY71571.1"/>
    <property type="molecule type" value="Genomic_DNA"/>
</dbReference>
<proteinExistence type="predicted"/>
<keyword evidence="3" id="KW-1185">Reference proteome</keyword>
<dbReference type="Proteomes" id="UP000469558">
    <property type="component" value="Unassembled WGS sequence"/>
</dbReference>
<gene>
    <name evidence="2" type="ORF">LSUE1_G007614</name>
</gene>
<evidence type="ECO:0000313" key="2">
    <source>
        <dbReference type="EMBL" id="TVY71571.1"/>
    </source>
</evidence>
<evidence type="ECO:0000256" key="1">
    <source>
        <dbReference type="SAM" id="SignalP"/>
    </source>
</evidence>
<dbReference type="AlphaFoldDB" id="A0A8T9BZY6"/>
<feature type="chain" id="PRO_5035832642" evidence="1">
    <location>
        <begin position="18"/>
        <end position="77"/>
    </location>
</feature>
<evidence type="ECO:0000313" key="3">
    <source>
        <dbReference type="Proteomes" id="UP000469558"/>
    </source>
</evidence>
<feature type="signal peptide" evidence="1">
    <location>
        <begin position="1"/>
        <end position="17"/>
    </location>
</feature>